<keyword evidence="10" id="KW-0965">Cell junction</keyword>
<feature type="transmembrane region" description="Helical" evidence="17">
    <location>
        <begin position="675"/>
        <end position="696"/>
    </location>
</feature>
<evidence type="ECO:0000256" key="2">
    <source>
        <dbReference type="ARBA" id="ARBA00004282"/>
    </source>
</evidence>
<dbReference type="AlphaFoldDB" id="A0A4W2E8Z4"/>
<keyword evidence="6 17" id="KW-0812">Transmembrane</keyword>
<keyword evidence="11 17" id="KW-1133">Transmembrane helix</keyword>
<dbReference type="Proteomes" id="UP000314981">
    <property type="component" value="Chromosome 19"/>
</dbReference>
<evidence type="ECO:0000313" key="20">
    <source>
        <dbReference type="Proteomes" id="UP000314981"/>
    </source>
</evidence>
<dbReference type="PANTHER" id="PTHR11481">
    <property type="entry name" value="IMMUNOGLOBULIN FC RECEPTOR"/>
    <property type="match status" value="1"/>
</dbReference>
<feature type="domain" description="Ig-like" evidence="18">
    <location>
        <begin position="572"/>
        <end position="663"/>
    </location>
</feature>
<comment type="subcellular location">
    <subcellularLocation>
        <location evidence="2">Cell junction</location>
    </subcellularLocation>
    <subcellularLocation>
        <location evidence="1">Cell membrane</location>
        <topology evidence="1">Single-pass type I membrane protein</topology>
    </subcellularLocation>
    <subcellularLocation>
        <location evidence="3">Membrane raft</location>
    </subcellularLocation>
</comment>
<dbReference type="InterPro" id="IPR040878">
    <property type="entry name" value="IL-40-like_Ig"/>
</dbReference>
<keyword evidence="9" id="KW-0130">Cell adhesion</keyword>
<evidence type="ECO:0000256" key="16">
    <source>
        <dbReference type="ARBA" id="ARBA00049765"/>
    </source>
</evidence>
<dbReference type="SUPFAM" id="SSF48726">
    <property type="entry name" value="Immunoglobulin"/>
    <property type="match status" value="5"/>
</dbReference>
<feature type="domain" description="Ig-like" evidence="18">
    <location>
        <begin position="401"/>
        <end position="476"/>
    </location>
</feature>
<dbReference type="Pfam" id="PF17736">
    <property type="entry name" value="Ig_C17orf99"/>
    <property type="match status" value="1"/>
</dbReference>
<reference evidence="19" key="2">
    <citation type="submission" date="2025-08" db="UniProtKB">
        <authorList>
            <consortium name="Ensembl"/>
        </authorList>
    </citation>
    <scope>IDENTIFICATION</scope>
</reference>
<keyword evidence="8" id="KW-0677">Repeat</keyword>
<dbReference type="STRING" id="30522.A0A4W2E8Z4"/>
<gene>
    <name evidence="19" type="primary">PECAM1</name>
</gene>
<keyword evidence="15" id="KW-0393">Immunoglobulin domain</keyword>
<dbReference type="Pfam" id="PF13895">
    <property type="entry name" value="Ig_2"/>
    <property type="match status" value="3"/>
</dbReference>
<dbReference type="GO" id="GO:0007166">
    <property type="term" value="P:cell surface receptor signaling pathway"/>
    <property type="evidence" value="ECO:0007669"/>
    <property type="project" value="TreeGrafter"/>
</dbReference>
<protein>
    <recommendedName>
        <fullName evidence="16">Platelet endothelial cell adhesion molecule</fullName>
    </recommendedName>
</protein>
<keyword evidence="4" id="KW-1003">Cell membrane</keyword>
<name>A0A4W2E8Z4_BOBOX</name>
<reference evidence="19 20" key="1">
    <citation type="submission" date="2018-11" db="EMBL/GenBank/DDBJ databases">
        <title>Haplotype-resolved cattle genomes.</title>
        <authorList>
            <person name="Low W.Y."/>
            <person name="Tearle R."/>
            <person name="Bickhart D.M."/>
            <person name="Rosen B.D."/>
            <person name="Koren S."/>
            <person name="Rhie A."/>
            <person name="Hiendleder S."/>
            <person name="Phillippy A.M."/>
            <person name="Smith T.P.L."/>
            <person name="Williams J.L."/>
        </authorList>
    </citation>
    <scope>NUCLEOTIDE SEQUENCE [LARGE SCALE GENOMIC DNA]</scope>
</reference>
<dbReference type="InterPro" id="IPR036179">
    <property type="entry name" value="Ig-like_dom_sf"/>
</dbReference>
<feature type="domain" description="Ig-like" evidence="18">
    <location>
        <begin position="309"/>
        <end position="388"/>
    </location>
</feature>
<evidence type="ECO:0000256" key="5">
    <source>
        <dbReference type="ARBA" id="ARBA00022553"/>
    </source>
</evidence>
<sequence>MRPPRHCSRFPAWLPLPDQRLGQCVHSAWRGSQSWSLLFTGQVSQLRLQRSVFCPPGHGPKAEVTAKVSVPLRMQLRWTQRGMMWLGALLTLLLCSSLKGQENSFTINSIHMQILPHSTVQNGENLTLQCLVDVSTTSRVKPLHQVLFYKDDVLLHNVSSRRNTESYLIPHVRVCDSGRYKCTVILNNKEKTTPEYEVWVKGVSDPRVTLDKKEVIEGGVVVVNCSVPEEKAPVHFTIEKFELNIRGAKKKREKTSQNQNFVTLEFTVEEQDRTIRFQCQAKIFSGSNVESSRPIQSDLVTVRESFSNPKFHIIPEGKVMEGDDLQVKCTVQVTHQAQSFPEIIIQKDREIVAHNSLSSEAVYSVMATTEHNGNYTCKVEASRISKVSSVVVNVTELFSKPKLESSATHLDQGEDLNLWCSIPGAPPANFTIQKGSMTVSQTQNFTKRVSEWDSGLYTCVAGVGRVFKRSNTVQITVCEMLSKPSIFHDSRSEVIKGQTIEVSCQSVNGTAPIFYQLSNTSKPVANQSVGSNKPAIFRVKPTKDVEYCCSADNCHSHSKMFSEVLRVKVIAPVDEAQLVVLKGEVEPGEPIVFYCSVNEGSFPITYKFYKEKESKPFYQDTINATQIMWHKTTASKEYEGQYYCTASNRANLSKHVIQSNTLTVRVYLAPWKKGLIAVVVIGVIIVTLVLGAKCYFLKKAKAKQMPVEMSRPAVPLLNSNNEKTLSDAGTEADRHYGYNEDVGNHAMKPLNENKEPLTLDVEYTEVEVTSPEPHQGLGTKGTETVYSEIRKADPENGRLPGRVLGLREHTRLPGRMPTFREEQMIPVSQEFCALIYEPALLPPNVAIHQAKPPVFKSILTTFMLGIKS</sequence>
<dbReference type="GO" id="GO:0070161">
    <property type="term" value="C:anchoring junction"/>
    <property type="evidence" value="ECO:0007669"/>
    <property type="project" value="UniProtKB-SubCell"/>
</dbReference>
<evidence type="ECO:0000256" key="17">
    <source>
        <dbReference type="SAM" id="Phobius"/>
    </source>
</evidence>
<dbReference type="Gene3D" id="2.60.40.10">
    <property type="entry name" value="Immunoglobulins"/>
    <property type="match status" value="6"/>
</dbReference>
<dbReference type="GO" id="GO:0004888">
    <property type="term" value="F:transmembrane signaling receptor activity"/>
    <property type="evidence" value="ECO:0007669"/>
    <property type="project" value="TreeGrafter"/>
</dbReference>
<evidence type="ECO:0000256" key="1">
    <source>
        <dbReference type="ARBA" id="ARBA00004251"/>
    </source>
</evidence>
<keyword evidence="13" id="KW-1015">Disulfide bond</keyword>
<dbReference type="OMA" id="FLSCDYE"/>
<evidence type="ECO:0000256" key="6">
    <source>
        <dbReference type="ARBA" id="ARBA00022692"/>
    </source>
</evidence>
<evidence type="ECO:0000256" key="11">
    <source>
        <dbReference type="ARBA" id="ARBA00022989"/>
    </source>
</evidence>
<dbReference type="PROSITE" id="PS50835">
    <property type="entry name" value="IG_LIKE"/>
    <property type="match status" value="4"/>
</dbReference>
<dbReference type="GO" id="GO:0045121">
    <property type="term" value="C:membrane raft"/>
    <property type="evidence" value="ECO:0007669"/>
    <property type="project" value="UniProtKB-SubCell"/>
</dbReference>
<dbReference type="InterPro" id="IPR003599">
    <property type="entry name" value="Ig_sub"/>
</dbReference>
<keyword evidence="12 17" id="KW-0472">Membrane</keyword>
<dbReference type="GO" id="GO:0006955">
    <property type="term" value="P:immune response"/>
    <property type="evidence" value="ECO:0007669"/>
    <property type="project" value="TreeGrafter"/>
</dbReference>
<keyword evidence="5" id="KW-0597">Phosphoprotein</keyword>
<evidence type="ECO:0000256" key="10">
    <source>
        <dbReference type="ARBA" id="ARBA00022949"/>
    </source>
</evidence>
<organism evidence="19 20">
    <name type="scientific">Bos indicus x Bos taurus</name>
    <name type="common">Hybrid cattle</name>
    <dbReference type="NCBI Taxonomy" id="30522"/>
    <lineage>
        <taxon>Eukaryota</taxon>
        <taxon>Metazoa</taxon>
        <taxon>Chordata</taxon>
        <taxon>Craniata</taxon>
        <taxon>Vertebrata</taxon>
        <taxon>Euteleostomi</taxon>
        <taxon>Mammalia</taxon>
        <taxon>Eutheria</taxon>
        <taxon>Laurasiatheria</taxon>
        <taxon>Artiodactyla</taxon>
        <taxon>Ruminantia</taxon>
        <taxon>Pecora</taxon>
        <taxon>Bovidae</taxon>
        <taxon>Bovinae</taxon>
        <taxon>Bos</taxon>
    </lineage>
</organism>
<evidence type="ECO:0000259" key="18">
    <source>
        <dbReference type="PROSITE" id="PS50835"/>
    </source>
</evidence>
<evidence type="ECO:0000256" key="3">
    <source>
        <dbReference type="ARBA" id="ARBA00004285"/>
    </source>
</evidence>
<dbReference type="Ensembl" id="ENSBIXT00000044121.1">
    <property type="protein sequence ID" value="ENSBIXP00000032509.1"/>
    <property type="gene ID" value="ENSBIXG00000015144.1"/>
</dbReference>
<evidence type="ECO:0000256" key="15">
    <source>
        <dbReference type="ARBA" id="ARBA00023319"/>
    </source>
</evidence>
<reference evidence="19" key="3">
    <citation type="submission" date="2025-09" db="UniProtKB">
        <authorList>
            <consortium name="Ensembl"/>
        </authorList>
    </citation>
    <scope>IDENTIFICATION</scope>
</reference>
<dbReference type="GO" id="GO:0009897">
    <property type="term" value="C:external side of plasma membrane"/>
    <property type="evidence" value="ECO:0007669"/>
    <property type="project" value="TreeGrafter"/>
</dbReference>
<keyword evidence="14" id="KW-0325">Glycoprotein</keyword>
<dbReference type="SMART" id="SM00409">
    <property type="entry name" value="IG"/>
    <property type="match status" value="5"/>
</dbReference>
<feature type="domain" description="Ig-like" evidence="18">
    <location>
        <begin position="108"/>
        <end position="193"/>
    </location>
</feature>
<accession>A0A4W2E8Z4</accession>
<evidence type="ECO:0000256" key="12">
    <source>
        <dbReference type="ARBA" id="ARBA00023136"/>
    </source>
</evidence>
<dbReference type="InterPro" id="IPR050488">
    <property type="entry name" value="Ig_Fc_receptor"/>
</dbReference>
<evidence type="ECO:0000313" key="19">
    <source>
        <dbReference type="Ensembl" id="ENSBIXP00000032509.1"/>
    </source>
</evidence>
<evidence type="ECO:0000256" key="8">
    <source>
        <dbReference type="ARBA" id="ARBA00022737"/>
    </source>
</evidence>
<dbReference type="PANTHER" id="PTHR11481:SF5">
    <property type="entry name" value="PLATELET ENDOTHELIAL CELL ADHESION MOLECULE"/>
    <property type="match status" value="1"/>
</dbReference>
<dbReference type="GO" id="GO:0098742">
    <property type="term" value="P:cell-cell adhesion via plasma-membrane adhesion molecules"/>
    <property type="evidence" value="ECO:0007669"/>
    <property type="project" value="TreeGrafter"/>
</dbReference>
<dbReference type="InterPro" id="IPR007110">
    <property type="entry name" value="Ig-like_dom"/>
</dbReference>
<evidence type="ECO:0000256" key="4">
    <source>
        <dbReference type="ARBA" id="ARBA00022475"/>
    </source>
</evidence>
<proteinExistence type="predicted"/>
<keyword evidence="20" id="KW-1185">Reference proteome</keyword>
<evidence type="ECO:0000256" key="7">
    <source>
        <dbReference type="ARBA" id="ARBA00022729"/>
    </source>
</evidence>
<evidence type="ECO:0000256" key="9">
    <source>
        <dbReference type="ARBA" id="ARBA00022889"/>
    </source>
</evidence>
<dbReference type="CDD" id="cd00096">
    <property type="entry name" value="Ig"/>
    <property type="match status" value="1"/>
</dbReference>
<dbReference type="InterPro" id="IPR013783">
    <property type="entry name" value="Ig-like_fold"/>
</dbReference>
<keyword evidence="7" id="KW-0732">Signal</keyword>
<evidence type="ECO:0000256" key="13">
    <source>
        <dbReference type="ARBA" id="ARBA00023157"/>
    </source>
</evidence>
<evidence type="ECO:0000256" key="14">
    <source>
        <dbReference type="ARBA" id="ARBA00023180"/>
    </source>
</evidence>